<dbReference type="KEGG" id="ffu:CLAFUR5_11052"/>
<accession>A0A9Q8PFA7</accession>
<protein>
    <recommendedName>
        <fullName evidence="6">Oxidase ustYa</fullName>
    </recommendedName>
</protein>
<gene>
    <name evidence="4" type="ORF">CLAFUR5_11052</name>
</gene>
<name>A0A9Q8PFA7_PASFU</name>
<evidence type="ECO:0000256" key="1">
    <source>
        <dbReference type="ARBA" id="ARBA00004685"/>
    </source>
</evidence>
<dbReference type="RefSeq" id="XP_047765745.1">
    <property type="nucleotide sequence ID" value="XM_047910200.1"/>
</dbReference>
<comment type="similarity">
    <text evidence="2">Belongs to the ustYa family.</text>
</comment>
<dbReference type="Proteomes" id="UP000756132">
    <property type="component" value="Chromosome 8"/>
</dbReference>
<keyword evidence="5" id="KW-1185">Reference proteome</keyword>
<evidence type="ECO:0000256" key="3">
    <source>
        <dbReference type="SAM" id="Phobius"/>
    </source>
</evidence>
<keyword evidence="3" id="KW-0472">Membrane</keyword>
<dbReference type="EMBL" id="CP090170">
    <property type="protein sequence ID" value="UJO21379.1"/>
    <property type="molecule type" value="Genomic_DNA"/>
</dbReference>
<comment type="pathway">
    <text evidence="1">Mycotoxin biosynthesis.</text>
</comment>
<evidence type="ECO:0000313" key="4">
    <source>
        <dbReference type="EMBL" id="UJO21379.1"/>
    </source>
</evidence>
<dbReference type="InterPro" id="IPR021765">
    <property type="entry name" value="UstYa-like"/>
</dbReference>
<dbReference type="GeneID" id="71990930"/>
<reference evidence="4" key="1">
    <citation type="submission" date="2021-12" db="EMBL/GenBank/DDBJ databases">
        <authorList>
            <person name="Zaccaron A."/>
            <person name="Stergiopoulos I."/>
        </authorList>
    </citation>
    <scope>NUCLEOTIDE SEQUENCE</scope>
    <source>
        <strain evidence="4">Race5_Kim</strain>
    </source>
</reference>
<proteinExistence type="inferred from homology"/>
<reference evidence="4" key="2">
    <citation type="journal article" date="2022" name="Microb. Genom.">
        <title>A chromosome-scale genome assembly of the tomato pathogen Cladosporium fulvum reveals a compartmentalized genome architecture and the presence of a dispensable chromosome.</title>
        <authorList>
            <person name="Zaccaron A.Z."/>
            <person name="Chen L.H."/>
            <person name="Samaras A."/>
            <person name="Stergiopoulos I."/>
        </authorList>
    </citation>
    <scope>NUCLEOTIDE SEQUENCE</scope>
    <source>
        <strain evidence="4">Race5_Kim</strain>
    </source>
</reference>
<dbReference type="GO" id="GO:0043386">
    <property type="term" value="P:mycotoxin biosynthetic process"/>
    <property type="evidence" value="ECO:0007669"/>
    <property type="project" value="InterPro"/>
</dbReference>
<evidence type="ECO:0008006" key="6">
    <source>
        <dbReference type="Google" id="ProtNLM"/>
    </source>
</evidence>
<sequence>MDDTSEREYAAFLQKPGEVERSACRCEDSRSQRPRKLITILCVLTGMLIMVPLTLMLRPPRPHNGPFPTDMRSLSFDQEAQIIVRVKDADVQYFGPPDPAIDHAWDELLRGRFAVMRPDEAAPYQPELKPFPRTGQFYFEPDMAHSLHCMNAVRKEVSKTLYNTTQLLDADDVVEHVWPQGYKEAHLEHCMDRIMQAIMCHGDLTPSPLYIMDGSKFAIGRSGEHTCRKWEPIRRWLDHRGTLGVL</sequence>
<keyword evidence="3" id="KW-1133">Transmembrane helix</keyword>
<evidence type="ECO:0000313" key="5">
    <source>
        <dbReference type="Proteomes" id="UP000756132"/>
    </source>
</evidence>
<dbReference type="PANTHER" id="PTHR33365:SF4">
    <property type="entry name" value="CYCLOCHLOROTINE BIOSYNTHESIS PROTEIN O"/>
    <property type="match status" value="1"/>
</dbReference>
<feature type="transmembrane region" description="Helical" evidence="3">
    <location>
        <begin position="37"/>
        <end position="57"/>
    </location>
</feature>
<dbReference type="Pfam" id="PF11807">
    <property type="entry name" value="UstYa"/>
    <property type="match status" value="1"/>
</dbReference>
<dbReference type="PANTHER" id="PTHR33365">
    <property type="entry name" value="YALI0B05434P"/>
    <property type="match status" value="1"/>
</dbReference>
<dbReference type="AlphaFoldDB" id="A0A9Q8PFA7"/>
<evidence type="ECO:0000256" key="2">
    <source>
        <dbReference type="ARBA" id="ARBA00035112"/>
    </source>
</evidence>
<dbReference type="OrthoDB" id="3687641at2759"/>
<keyword evidence="3" id="KW-0812">Transmembrane</keyword>
<organism evidence="4 5">
    <name type="scientific">Passalora fulva</name>
    <name type="common">Tomato leaf mold</name>
    <name type="synonym">Cladosporium fulvum</name>
    <dbReference type="NCBI Taxonomy" id="5499"/>
    <lineage>
        <taxon>Eukaryota</taxon>
        <taxon>Fungi</taxon>
        <taxon>Dikarya</taxon>
        <taxon>Ascomycota</taxon>
        <taxon>Pezizomycotina</taxon>
        <taxon>Dothideomycetes</taxon>
        <taxon>Dothideomycetidae</taxon>
        <taxon>Mycosphaerellales</taxon>
        <taxon>Mycosphaerellaceae</taxon>
        <taxon>Fulvia</taxon>
    </lineage>
</organism>